<name>A0A919VG62_9CLOT</name>
<dbReference type="AlphaFoldDB" id="A0A919VG62"/>
<dbReference type="Proteomes" id="UP000679179">
    <property type="component" value="Unassembled WGS sequence"/>
</dbReference>
<reference evidence="1" key="1">
    <citation type="submission" date="2021-03" db="EMBL/GenBank/DDBJ databases">
        <title>Taxonomic study of Clostridium polyendosporum from meadow-gley soil under rice.</title>
        <authorList>
            <person name="Kobayashi H."/>
            <person name="Tanizawa Y."/>
            <person name="Yagura M."/>
        </authorList>
    </citation>
    <scope>NUCLEOTIDE SEQUENCE</scope>
    <source>
        <strain evidence="1">JCM 30710</strain>
    </source>
</reference>
<dbReference type="InterPro" id="IPR027393">
    <property type="entry name" value="Virus_scaffolding_prot_C"/>
</dbReference>
<evidence type="ECO:0000313" key="1">
    <source>
        <dbReference type="EMBL" id="GIM29100.1"/>
    </source>
</evidence>
<dbReference type="EMBL" id="BOPZ01000013">
    <property type="protein sequence ID" value="GIM29100.1"/>
    <property type="molecule type" value="Genomic_DNA"/>
</dbReference>
<evidence type="ECO:0000313" key="2">
    <source>
        <dbReference type="Proteomes" id="UP000679179"/>
    </source>
</evidence>
<keyword evidence="2" id="KW-1185">Reference proteome</keyword>
<dbReference type="RefSeq" id="WP_212903812.1">
    <property type="nucleotide sequence ID" value="NZ_BOPZ01000013.1"/>
</dbReference>
<gene>
    <name evidence="1" type="ORF">CPJCM30710_17660</name>
</gene>
<comment type="caution">
    <text evidence="1">The sequence shown here is derived from an EMBL/GenBank/DDBJ whole genome shotgun (WGS) entry which is preliminary data.</text>
</comment>
<dbReference type="Gene3D" id="4.10.810.10">
    <property type="entry name" value="Virus Scaffolding Protein, Chain A"/>
    <property type="match status" value="1"/>
</dbReference>
<accession>A0A919VG62</accession>
<proteinExistence type="predicted"/>
<protein>
    <submittedName>
        <fullName evidence="1">Uncharacterized protein</fullName>
    </submittedName>
</protein>
<sequence length="85" mass="10331">MSFKNNTYKNSIVILIDNGYEYSSVECSEFKLKKIAKEDKVKIVLLKLEFLIDRALKHRNEELFYFYSSRYNAIKMKYERILNKY</sequence>
<organism evidence="1 2">
    <name type="scientific">Clostridium polyendosporum</name>
    <dbReference type="NCBI Taxonomy" id="69208"/>
    <lineage>
        <taxon>Bacteria</taxon>
        <taxon>Bacillati</taxon>
        <taxon>Bacillota</taxon>
        <taxon>Clostridia</taxon>
        <taxon>Eubacteriales</taxon>
        <taxon>Clostridiaceae</taxon>
        <taxon>Clostridium</taxon>
    </lineage>
</organism>